<gene>
    <name evidence="3" type="ORF">GCM10009126_04960</name>
</gene>
<name>A0ABP3DXK6_9GAMM</name>
<dbReference type="InterPro" id="IPR005346">
    <property type="entry name" value="RnfH"/>
</dbReference>
<protein>
    <recommendedName>
        <fullName evidence="2">UPF0125 protein GCM10009126_04960</fullName>
    </recommendedName>
</protein>
<sequence length="99" mass="10779">MDDVRADGSAIVVEVAYAGAERQIVRRLELRAGSTVSEAIAAAGLDGIVPPGGIDPAQLGIFSRRVSADQVLCHGDRVEIYRPLKLDPMEARRQRARRR</sequence>
<dbReference type="Gene3D" id="3.10.20.280">
    <property type="entry name" value="RnfH-like"/>
    <property type="match status" value="1"/>
</dbReference>
<dbReference type="EMBL" id="BAAAFO010000001">
    <property type="protein sequence ID" value="GAA0242315.1"/>
    <property type="molecule type" value="Genomic_DNA"/>
</dbReference>
<evidence type="ECO:0000256" key="1">
    <source>
        <dbReference type="ARBA" id="ARBA00010645"/>
    </source>
</evidence>
<organism evidence="3 4">
    <name type="scientific">Rhodanobacter caeni</name>
    <dbReference type="NCBI Taxonomy" id="657654"/>
    <lineage>
        <taxon>Bacteria</taxon>
        <taxon>Pseudomonadati</taxon>
        <taxon>Pseudomonadota</taxon>
        <taxon>Gammaproteobacteria</taxon>
        <taxon>Lysobacterales</taxon>
        <taxon>Rhodanobacteraceae</taxon>
        <taxon>Rhodanobacter</taxon>
    </lineage>
</organism>
<evidence type="ECO:0000313" key="4">
    <source>
        <dbReference type="Proteomes" id="UP001500657"/>
    </source>
</evidence>
<dbReference type="InterPro" id="IPR016155">
    <property type="entry name" value="Mopterin_synth/thiamin_S_b"/>
</dbReference>
<dbReference type="Pfam" id="PF03658">
    <property type="entry name" value="Ub-RnfH"/>
    <property type="match status" value="1"/>
</dbReference>
<reference evidence="4" key="1">
    <citation type="journal article" date="2019" name="Int. J. Syst. Evol. Microbiol.">
        <title>The Global Catalogue of Microorganisms (GCM) 10K type strain sequencing project: providing services to taxonomists for standard genome sequencing and annotation.</title>
        <authorList>
            <consortium name="The Broad Institute Genomics Platform"/>
            <consortium name="The Broad Institute Genome Sequencing Center for Infectious Disease"/>
            <person name="Wu L."/>
            <person name="Ma J."/>
        </authorList>
    </citation>
    <scope>NUCLEOTIDE SEQUENCE [LARGE SCALE GENOMIC DNA]</scope>
    <source>
        <strain evidence="4">JCM 16242</strain>
    </source>
</reference>
<dbReference type="PANTHER" id="PTHR37483:SF1">
    <property type="entry name" value="UPF0125 PROTEIN RATB"/>
    <property type="match status" value="1"/>
</dbReference>
<dbReference type="InterPro" id="IPR037021">
    <property type="entry name" value="RnfH_sf"/>
</dbReference>
<comment type="similarity">
    <text evidence="1 2">Belongs to the UPF0125 (RnfH) family.</text>
</comment>
<dbReference type="RefSeq" id="WP_343879805.1">
    <property type="nucleotide sequence ID" value="NZ_BAAAFO010000001.1"/>
</dbReference>
<dbReference type="NCBIfam" id="NF002490">
    <property type="entry name" value="PRK01777.1"/>
    <property type="match status" value="1"/>
</dbReference>
<evidence type="ECO:0000313" key="3">
    <source>
        <dbReference type="EMBL" id="GAA0242315.1"/>
    </source>
</evidence>
<dbReference type="PANTHER" id="PTHR37483">
    <property type="entry name" value="UPF0125 PROTEIN RATB"/>
    <property type="match status" value="1"/>
</dbReference>
<dbReference type="SUPFAM" id="SSF54285">
    <property type="entry name" value="MoaD/ThiS"/>
    <property type="match status" value="1"/>
</dbReference>
<proteinExistence type="inferred from homology"/>
<dbReference type="Proteomes" id="UP001500657">
    <property type="component" value="Unassembled WGS sequence"/>
</dbReference>
<comment type="caution">
    <text evidence="3">The sequence shown here is derived from an EMBL/GenBank/DDBJ whole genome shotgun (WGS) entry which is preliminary data.</text>
</comment>
<dbReference type="HAMAP" id="MF_00460">
    <property type="entry name" value="UPF0125_RnfH"/>
    <property type="match status" value="1"/>
</dbReference>
<keyword evidence="4" id="KW-1185">Reference proteome</keyword>
<accession>A0ABP3DXK6</accession>
<evidence type="ECO:0000256" key="2">
    <source>
        <dbReference type="HAMAP-Rule" id="MF_00460"/>
    </source>
</evidence>